<evidence type="ECO:0000256" key="2">
    <source>
        <dbReference type="ARBA" id="ARBA00001946"/>
    </source>
</evidence>
<dbReference type="UniPathway" id="UPA00865">
    <property type="reaction ID" value="UER00834"/>
</dbReference>
<dbReference type="EMBL" id="BJNV01000073">
    <property type="protein sequence ID" value="GEC97262.1"/>
    <property type="molecule type" value="Genomic_DNA"/>
</dbReference>
<keyword evidence="8 11" id="KW-0460">Magnesium</keyword>
<feature type="active site" description="Nucleophile" evidence="11">
    <location>
        <position position="14"/>
    </location>
</feature>
<keyword evidence="13" id="KW-1185">Reference proteome</keyword>
<sequence>MAALKPGLRAVLFDLDGTLLDSIPDLAEACHRMMVELGRPPHPTETIRTFVGKGMLNLVRRCLEAGGGADEAEFDAAVDAFRRHYAVVNGDCTEVYPGVVPALAALAGRGMAMACVTNKPAAFTGPLLERTGLAPYFAVTVSGDTLADKKPHPAPLLHACERLGVAVGEALMVGDSANDAEAARAAGMPVLLVTYGYSEGVPVDSIECDGLLSSLVEMLPHIGP</sequence>
<protein>
    <recommendedName>
        <fullName evidence="5 11">Phosphoglycolate phosphatase</fullName>
        <shortName evidence="11">PGP</shortName>
        <shortName evidence="11">PGPase</shortName>
        <ecNumber evidence="5 11">3.1.3.18</ecNumber>
    </recommendedName>
</protein>
<dbReference type="SFLD" id="SFLDS00003">
    <property type="entry name" value="Haloacid_Dehalogenase"/>
    <property type="match status" value="1"/>
</dbReference>
<gene>
    <name evidence="12" type="primary">gph</name>
    <name evidence="12" type="ORF">ZRA01_33350</name>
</gene>
<evidence type="ECO:0000256" key="3">
    <source>
        <dbReference type="ARBA" id="ARBA00004818"/>
    </source>
</evidence>
<dbReference type="FunFam" id="3.40.50.1000:FF:000022">
    <property type="entry name" value="Phosphoglycolate phosphatase"/>
    <property type="match status" value="1"/>
</dbReference>
<dbReference type="NCBIfam" id="TIGR01449">
    <property type="entry name" value="PGP_bact"/>
    <property type="match status" value="1"/>
</dbReference>
<keyword evidence="9 11" id="KW-0119">Carbohydrate metabolism</keyword>
<dbReference type="GO" id="GO:0046872">
    <property type="term" value="F:metal ion binding"/>
    <property type="evidence" value="ECO:0007669"/>
    <property type="project" value="UniProtKB-KW"/>
</dbReference>
<dbReference type="SUPFAM" id="SSF56784">
    <property type="entry name" value="HAD-like"/>
    <property type="match status" value="1"/>
</dbReference>
<reference evidence="12 13" key="1">
    <citation type="submission" date="2019-06" db="EMBL/GenBank/DDBJ databases">
        <title>Whole genome shotgun sequence of Zoogloea ramigera NBRC 15342.</title>
        <authorList>
            <person name="Hosoyama A."/>
            <person name="Uohara A."/>
            <person name="Ohji S."/>
            <person name="Ichikawa N."/>
        </authorList>
    </citation>
    <scope>NUCLEOTIDE SEQUENCE [LARGE SCALE GENOMIC DNA]</scope>
    <source>
        <strain evidence="12 13">NBRC 15342</strain>
    </source>
</reference>
<dbReference type="RefSeq" id="WP_141354400.1">
    <property type="nucleotide sequence ID" value="NZ_BJNV01000073.1"/>
</dbReference>
<dbReference type="SFLD" id="SFLDG01129">
    <property type="entry name" value="C1.5:_HAD__Beta-PGM__Phosphata"/>
    <property type="match status" value="1"/>
</dbReference>
<dbReference type="OrthoDB" id="9776368at2"/>
<dbReference type="PRINTS" id="PR00413">
    <property type="entry name" value="HADHALOGNASE"/>
</dbReference>
<dbReference type="AlphaFoldDB" id="A0A4Y4CYS3"/>
<evidence type="ECO:0000256" key="11">
    <source>
        <dbReference type="HAMAP-Rule" id="MF_00495"/>
    </source>
</evidence>
<dbReference type="InterPro" id="IPR023198">
    <property type="entry name" value="PGP-like_dom2"/>
</dbReference>
<evidence type="ECO:0000256" key="1">
    <source>
        <dbReference type="ARBA" id="ARBA00000830"/>
    </source>
</evidence>
<keyword evidence="7 11" id="KW-0378">Hydrolase</keyword>
<dbReference type="EC" id="3.1.3.18" evidence="5 11"/>
<dbReference type="Gene3D" id="1.10.150.240">
    <property type="entry name" value="Putative phosphatase, domain 2"/>
    <property type="match status" value="1"/>
</dbReference>
<dbReference type="SFLD" id="SFLDG01135">
    <property type="entry name" value="C1.5.6:_HAD__Beta-PGM__Phospha"/>
    <property type="match status" value="1"/>
</dbReference>
<dbReference type="PANTHER" id="PTHR43434:SF1">
    <property type="entry name" value="PHOSPHOGLYCOLATE PHOSPHATASE"/>
    <property type="match status" value="1"/>
</dbReference>
<dbReference type="PANTHER" id="PTHR43434">
    <property type="entry name" value="PHOSPHOGLYCOLATE PHOSPHATASE"/>
    <property type="match status" value="1"/>
</dbReference>
<dbReference type="NCBIfam" id="NF009695">
    <property type="entry name" value="PRK13222.1-2"/>
    <property type="match status" value="1"/>
</dbReference>
<dbReference type="GO" id="GO:0005975">
    <property type="term" value="P:carbohydrate metabolic process"/>
    <property type="evidence" value="ECO:0007669"/>
    <property type="project" value="InterPro"/>
</dbReference>
<dbReference type="Gene3D" id="3.40.50.1000">
    <property type="entry name" value="HAD superfamily/HAD-like"/>
    <property type="match status" value="1"/>
</dbReference>
<proteinExistence type="inferred from homology"/>
<accession>A0A4Y4CYS3</accession>
<feature type="binding site" evidence="11">
    <location>
        <position position="14"/>
    </location>
    <ligand>
        <name>Mg(2+)</name>
        <dbReference type="ChEBI" id="CHEBI:18420"/>
    </ligand>
</feature>
<evidence type="ECO:0000256" key="9">
    <source>
        <dbReference type="ARBA" id="ARBA00023277"/>
    </source>
</evidence>
<comment type="cofactor">
    <cofactor evidence="2 11">
        <name>Mg(2+)</name>
        <dbReference type="ChEBI" id="CHEBI:18420"/>
    </cofactor>
</comment>
<keyword evidence="6 11" id="KW-0479">Metal-binding</keyword>
<evidence type="ECO:0000256" key="5">
    <source>
        <dbReference type="ARBA" id="ARBA00013078"/>
    </source>
</evidence>
<dbReference type="GO" id="GO:0005829">
    <property type="term" value="C:cytosol"/>
    <property type="evidence" value="ECO:0007669"/>
    <property type="project" value="TreeGrafter"/>
</dbReference>
<dbReference type="NCBIfam" id="TIGR01549">
    <property type="entry name" value="HAD-SF-IA-v1"/>
    <property type="match status" value="1"/>
</dbReference>
<evidence type="ECO:0000256" key="8">
    <source>
        <dbReference type="ARBA" id="ARBA00022842"/>
    </source>
</evidence>
<evidence type="ECO:0000256" key="6">
    <source>
        <dbReference type="ARBA" id="ARBA00022723"/>
    </source>
</evidence>
<dbReference type="NCBIfam" id="TIGR01509">
    <property type="entry name" value="HAD-SF-IA-v3"/>
    <property type="match status" value="1"/>
</dbReference>
<feature type="binding site" evidence="11">
    <location>
        <position position="16"/>
    </location>
    <ligand>
        <name>Mg(2+)</name>
        <dbReference type="ChEBI" id="CHEBI:18420"/>
    </ligand>
</feature>
<evidence type="ECO:0000256" key="10">
    <source>
        <dbReference type="ARBA" id="ARBA00059247"/>
    </source>
</evidence>
<dbReference type="InterPro" id="IPR036412">
    <property type="entry name" value="HAD-like_sf"/>
</dbReference>
<dbReference type="GO" id="GO:0006281">
    <property type="term" value="P:DNA repair"/>
    <property type="evidence" value="ECO:0007669"/>
    <property type="project" value="TreeGrafter"/>
</dbReference>
<evidence type="ECO:0000256" key="7">
    <source>
        <dbReference type="ARBA" id="ARBA00022801"/>
    </source>
</evidence>
<dbReference type="Proteomes" id="UP000318422">
    <property type="component" value="Unassembled WGS sequence"/>
</dbReference>
<comment type="catalytic activity">
    <reaction evidence="1 11">
        <text>2-phosphoglycolate + H2O = glycolate + phosphate</text>
        <dbReference type="Rhea" id="RHEA:14369"/>
        <dbReference type="ChEBI" id="CHEBI:15377"/>
        <dbReference type="ChEBI" id="CHEBI:29805"/>
        <dbReference type="ChEBI" id="CHEBI:43474"/>
        <dbReference type="ChEBI" id="CHEBI:58033"/>
        <dbReference type="EC" id="3.1.3.18"/>
    </reaction>
</comment>
<comment type="similarity">
    <text evidence="4 11">Belongs to the HAD-like hydrolase superfamily. CbbY/CbbZ/Gph/YieH family.</text>
</comment>
<evidence type="ECO:0000256" key="4">
    <source>
        <dbReference type="ARBA" id="ARBA00006171"/>
    </source>
</evidence>
<feature type="binding site" evidence="11">
    <location>
        <position position="175"/>
    </location>
    <ligand>
        <name>Mg(2+)</name>
        <dbReference type="ChEBI" id="CHEBI:18420"/>
    </ligand>
</feature>
<dbReference type="InterPro" id="IPR023214">
    <property type="entry name" value="HAD_sf"/>
</dbReference>
<evidence type="ECO:0000313" key="12">
    <source>
        <dbReference type="EMBL" id="GEC97262.1"/>
    </source>
</evidence>
<comment type="caution">
    <text evidence="12">The sequence shown here is derived from an EMBL/GenBank/DDBJ whole genome shotgun (WGS) entry which is preliminary data.</text>
</comment>
<dbReference type="InterPro" id="IPR006439">
    <property type="entry name" value="HAD-SF_hydro_IA"/>
</dbReference>
<evidence type="ECO:0000313" key="13">
    <source>
        <dbReference type="Proteomes" id="UP000318422"/>
    </source>
</evidence>
<dbReference type="InterPro" id="IPR037512">
    <property type="entry name" value="PGPase_prok"/>
</dbReference>
<comment type="function">
    <text evidence="10 11">Specifically catalyzes the dephosphorylation of 2-phosphoglycolate. Is involved in the dissimilation of the intracellular 2-phosphoglycolate formed during the DNA repair of 3'-phosphoglycolate ends, a major class of DNA lesions induced by oxidative stress.</text>
</comment>
<dbReference type="HAMAP" id="MF_00495">
    <property type="entry name" value="GPH_hydrolase_bact"/>
    <property type="match status" value="1"/>
</dbReference>
<dbReference type="Pfam" id="PF00702">
    <property type="entry name" value="Hydrolase"/>
    <property type="match status" value="1"/>
</dbReference>
<name>A0A4Y4CYS3_ZOORA</name>
<dbReference type="GO" id="GO:0008967">
    <property type="term" value="F:phosphoglycolate phosphatase activity"/>
    <property type="evidence" value="ECO:0007669"/>
    <property type="project" value="UniProtKB-UniRule"/>
</dbReference>
<organism evidence="12 13">
    <name type="scientific">Zoogloea ramigera</name>
    <dbReference type="NCBI Taxonomy" id="350"/>
    <lineage>
        <taxon>Bacteria</taxon>
        <taxon>Pseudomonadati</taxon>
        <taxon>Pseudomonadota</taxon>
        <taxon>Betaproteobacteria</taxon>
        <taxon>Rhodocyclales</taxon>
        <taxon>Zoogloeaceae</taxon>
        <taxon>Zoogloea</taxon>
    </lineage>
</organism>
<dbReference type="GO" id="GO:0046295">
    <property type="term" value="P:glycolate biosynthetic process"/>
    <property type="evidence" value="ECO:0007669"/>
    <property type="project" value="UniProtKB-UniRule"/>
</dbReference>
<dbReference type="InterPro" id="IPR050155">
    <property type="entry name" value="HAD-like_hydrolase_sf"/>
</dbReference>
<comment type="pathway">
    <text evidence="3 11">Organic acid metabolism; glycolate biosynthesis; glycolate from 2-phosphoglycolate: step 1/1.</text>
</comment>